<name>A0A1X6P5G4_PORUM</name>
<dbReference type="AlphaFoldDB" id="A0A1X6P5G4"/>
<accession>A0A1X6P5G4</accession>
<gene>
    <name evidence="1" type="ORF">BU14_0205s0014</name>
</gene>
<keyword evidence="2" id="KW-1185">Reference proteome</keyword>
<dbReference type="EMBL" id="KV918878">
    <property type="protein sequence ID" value="OSX76139.1"/>
    <property type="molecule type" value="Genomic_DNA"/>
</dbReference>
<proteinExistence type="predicted"/>
<organism evidence="1 2">
    <name type="scientific">Porphyra umbilicalis</name>
    <name type="common">Purple laver</name>
    <name type="synonym">Red alga</name>
    <dbReference type="NCBI Taxonomy" id="2786"/>
    <lineage>
        <taxon>Eukaryota</taxon>
        <taxon>Rhodophyta</taxon>
        <taxon>Bangiophyceae</taxon>
        <taxon>Bangiales</taxon>
        <taxon>Bangiaceae</taxon>
        <taxon>Porphyra</taxon>
    </lineage>
</organism>
<evidence type="ECO:0000313" key="1">
    <source>
        <dbReference type="EMBL" id="OSX76139.1"/>
    </source>
</evidence>
<evidence type="ECO:0000313" key="2">
    <source>
        <dbReference type="Proteomes" id="UP000218209"/>
    </source>
</evidence>
<sequence length="89" mass="9708">MGGRTFRQPRLPKRSVIERLTATTAPCVAETTALLAALKANGFDDRRVAAEMGALRACMASTSAGAAGGKTQKSSVFYHLKRLYYMQRR</sequence>
<reference evidence="1 2" key="1">
    <citation type="submission" date="2017-03" db="EMBL/GenBank/DDBJ databases">
        <title>WGS assembly of Porphyra umbilicalis.</title>
        <authorList>
            <person name="Brawley S.H."/>
            <person name="Blouin N.A."/>
            <person name="Ficko-Blean E."/>
            <person name="Wheeler G.L."/>
            <person name="Lohr M."/>
            <person name="Goodson H.V."/>
            <person name="Jenkins J.W."/>
            <person name="Blaby-Haas C.E."/>
            <person name="Helliwell K.E."/>
            <person name="Chan C."/>
            <person name="Marriage T."/>
            <person name="Bhattacharya D."/>
            <person name="Klein A.S."/>
            <person name="Badis Y."/>
            <person name="Brodie J."/>
            <person name="Cao Y."/>
            <person name="Collen J."/>
            <person name="Dittami S.M."/>
            <person name="Gachon C.M."/>
            <person name="Green B.R."/>
            <person name="Karpowicz S."/>
            <person name="Kim J.W."/>
            <person name="Kudahl U."/>
            <person name="Lin S."/>
            <person name="Michel G."/>
            <person name="Mittag M."/>
            <person name="Olson B.J."/>
            <person name="Pangilinan J."/>
            <person name="Peng Y."/>
            <person name="Qiu H."/>
            <person name="Shu S."/>
            <person name="Singer J.T."/>
            <person name="Smith A.G."/>
            <person name="Sprecher B.N."/>
            <person name="Wagner V."/>
            <person name="Wang W."/>
            <person name="Wang Z.-Y."/>
            <person name="Yan J."/>
            <person name="Yarish C."/>
            <person name="Zoeuner-Riek S."/>
            <person name="Zhuang Y."/>
            <person name="Zou Y."/>
            <person name="Lindquist E.A."/>
            <person name="Grimwood J."/>
            <person name="Barry K."/>
            <person name="Rokhsar D.S."/>
            <person name="Schmutz J."/>
            <person name="Stiller J.W."/>
            <person name="Grossman A.R."/>
            <person name="Prochnik S.E."/>
        </authorList>
    </citation>
    <scope>NUCLEOTIDE SEQUENCE [LARGE SCALE GENOMIC DNA]</scope>
    <source>
        <strain evidence="1">4086291</strain>
    </source>
</reference>
<protein>
    <submittedName>
        <fullName evidence="1">Uncharacterized protein</fullName>
    </submittedName>
</protein>
<dbReference type="Proteomes" id="UP000218209">
    <property type="component" value="Unassembled WGS sequence"/>
</dbReference>
<dbReference type="OrthoDB" id="2210at2759"/>